<dbReference type="Pfam" id="PF05175">
    <property type="entry name" value="MTS"/>
    <property type="match status" value="1"/>
</dbReference>
<evidence type="ECO:0000256" key="5">
    <source>
        <dbReference type="HAMAP-Rule" id="MF_02126"/>
    </source>
</evidence>
<comment type="caution">
    <text evidence="5">Lacks conserved residue(s) required for the propagation of feature annotation.</text>
</comment>
<keyword evidence="9" id="KW-1185">Reference proteome</keyword>
<feature type="binding site" evidence="5">
    <location>
        <position position="189"/>
    </location>
    <ligand>
        <name>S-adenosyl-L-methionine</name>
        <dbReference type="ChEBI" id="CHEBI:59789"/>
    </ligand>
</feature>
<proteinExistence type="inferred from homology"/>
<dbReference type="GO" id="GO:0008168">
    <property type="term" value="F:methyltransferase activity"/>
    <property type="evidence" value="ECO:0007669"/>
    <property type="project" value="UniProtKB-KW"/>
</dbReference>
<dbReference type="CDD" id="cd02440">
    <property type="entry name" value="AdoMet_MTases"/>
    <property type="match status" value="1"/>
</dbReference>
<dbReference type="PANTHER" id="PTHR18895">
    <property type="entry name" value="HEMK METHYLTRANSFERASE"/>
    <property type="match status" value="1"/>
</dbReference>
<feature type="domain" description="Release factor glutamine methyltransferase N-terminal" evidence="7">
    <location>
        <begin position="8"/>
        <end position="77"/>
    </location>
</feature>
<dbReference type="NCBIfam" id="TIGR03534">
    <property type="entry name" value="RF_mod_PrmC"/>
    <property type="match status" value="1"/>
</dbReference>
<evidence type="ECO:0000256" key="2">
    <source>
        <dbReference type="ARBA" id="ARBA00022679"/>
    </source>
</evidence>
<dbReference type="NCBIfam" id="TIGR00536">
    <property type="entry name" value="hemK_fam"/>
    <property type="match status" value="1"/>
</dbReference>
<evidence type="ECO:0000313" key="8">
    <source>
        <dbReference type="EMBL" id="GAA5530630.1"/>
    </source>
</evidence>
<name>A0ABP9X5F6_9CHLR</name>
<evidence type="ECO:0000259" key="6">
    <source>
        <dbReference type="Pfam" id="PF05175"/>
    </source>
</evidence>
<comment type="catalytic activity">
    <reaction evidence="4 5">
        <text>L-glutaminyl-[peptide chain release factor] + S-adenosyl-L-methionine = N(5)-methyl-L-glutaminyl-[peptide chain release factor] + S-adenosyl-L-homocysteine + H(+)</text>
        <dbReference type="Rhea" id="RHEA:42896"/>
        <dbReference type="Rhea" id="RHEA-COMP:10271"/>
        <dbReference type="Rhea" id="RHEA-COMP:10272"/>
        <dbReference type="ChEBI" id="CHEBI:15378"/>
        <dbReference type="ChEBI" id="CHEBI:30011"/>
        <dbReference type="ChEBI" id="CHEBI:57856"/>
        <dbReference type="ChEBI" id="CHEBI:59789"/>
        <dbReference type="ChEBI" id="CHEBI:61891"/>
        <dbReference type="EC" id="2.1.1.297"/>
    </reaction>
</comment>
<dbReference type="InterPro" id="IPR019874">
    <property type="entry name" value="RF_methyltr_PrmC"/>
</dbReference>
<feature type="binding site" evidence="5">
    <location>
        <begin position="123"/>
        <end position="127"/>
    </location>
    <ligand>
        <name>S-adenosyl-L-methionine</name>
        <dbReference type="ChEBI" id="CHEBI:59789"/>
    </ligand>
</feature>
<dbReference type="HAMAP" id="MF_02126">
    <property type="entry name" value="RF_methyltr_PrmC"/>
    <property type="match status" value="1"/>
</dbReference>
<keyword evidence="1 5" id="KW-0489">Methyltransferase</keyword>
<keyword evidence="2 5" id="KW-0808">Transferase</keyword>
<feature type="binding site" evidence="5">
    <location>
        <begin position="189"/>
        <end position="192"/>
    </location>
    <ligand>
        <name>substrate</name>
    </ligand>
</feature>
<reference evidence="8 9" key="1">
    <citation type="submission" date="2024-02" db="EMBL/GenBank/DDBJ databases">
        <title>Herpetosiphon gulosus NBRC 112829.</title>
        <authorList>
            <person name="Ichikawa N."/>
            <person name="Katano-Makiyama Y."/>
            <person name="Hidaka K."/>
        </authorList>
    </citation>
    <scope>NUCLEOTIDE SEQUENCE [LARGE SCALE GENOMIC DNA]</scope>
    <source>
        <strain evidence="8 9">NBRC 112829</strain>
    </source>
</reference>
<dbReference type="Pfam" id="PF17827">
    <property type="entry name" value="PrmC_N"/>
    <property type="match status" value="1"/>
</dbReference>
<comment type="similarity">
    <text evidence="5">Belongs to the protein N5-glutamine methyltransferase family. PrmC subfamily.</text>
</comment>
<dbReference type="PROSITE" id="PS00092">
    <property type="entry name" value="N6_MTASE"/>
    <property type="match status" value="1"/>
</dbReference>
<dbReference type="RefSeq" id="WP_345724230.1">
    <property type="nucleotide sequence ID" value="NZ_BAABRU010000021.1"/>
</dbReference>
<evidence type="ECO:0000259" key="7">
    <source>
        <dbReference type="Pfam" id="PF17827"/>
    </source>
</evidence>
<protein>
    <recommendedName>
        <fullName evidence="5">Release factor glutamine methyltransferase</fullName>
        <shortName evidence="5">RF MTase</shortName>
        <ecNumber evidence="5">2.1.1.297</ecNumber>
    </recommendedName>
    <alternativeName>
        <fullName evidence="5">N5-glutamine methyltransferase PrmC</fullName>
    </alternativeName>
    <alternativeName>
        <fullName evidence="5">Protein-(glutamine-N5) MTase PrmC</fullName>
    </alternativeName>
    <alternativeName>
        <fullName evidence="5">Protein-glutamine N-methyltransferase PrmC</fullName>
    </alternativeName>
</protein>
<dbReference type="Proteomes" id="UP001428290">
    <property type="component" value="Unassembled WGS sequence"/>
</dbReference>
<comment type="function">
    <text evidence="5">Methylates the class 1 translation termination release factors RF1/PrfA and RF2/PrfB on the glutamine residue of the universally conserved GGQ motif.</text>
</comment>
<comment type="caution">
    <text evidence="8">The sequence shown here is derived from an EMBL/GenBank/DDBJ whole genome shotgun (WGS) entry which is preliminary data.</text>
</comment>
<dbReference type="Gene3D" id="3.40.50.150">
    <property type="entry name" value="Vaccinia Virus protein VP39"/>
    <property type="match status" value="1"/>
</dbReference>
<dbReference type="InterPro" id="IPR029063">
    <property type="entry name" value="SAM-dependent_MTases_sf"/>
</dbReference>
<dbReference type="SUPFAM" id="SSF53335">
    <property type="entry name" value="S-adenosyl-L-methionine-dependent methyltransferases"/>
    <property type="match status" value="1"/>
</dbReference>
<dbReference type="InterPro" id="IPR050320">
    <property type="entry name" value="N5-glutamine_MTase"/>
</dbReference>
<evidence type="ECO:0000256" key="4">
    <source>
        <dbReference type="ARBA" id="ARBA00048391"/>
    </source>
</evidence>
<accession>A0ABP9X5F6</accession>
<dbReference type="GO" id="GO:0032259">
    <property type="term" value="P:methylation"/>
    <property type="evidence" value="ECO:0007669"/>
    <property type="project" value="UniProtKB-KW"/>
</dbReference>
<evidence type="ECO:0000313" key="9">
    <source>
        <dbReference type="Proteomes" id="UP001428290"/>
    </source>
</evidence>
<evidence type="ECO:0000256" key="1">
    <source>
        <dbReference type="ARBA" id="ARBA00022603"/>
    </source>
</evidence>
<sequence length="283" mass="30764">MAITTVREALIEASNSLISASLTPQLDARVLLAHVLGLTPTQILASFNDQLSTEQVDQFQGLIKRRSTLEPIAYLIGSREFYGLMFNVDRRVLVPRPDTEILVEQALTWIKQQQRPLVVADIGTGSGCIAVAVAKHSPIIKMYAVDLSPDALAVAQSNVERHGLQQQIELIHGDGVSQLPEPIDLLLSNPPYTLLEEIEPGVRLHEPTLALDGGPDGLDCYRQLLPATAAILRQGQPSAALFELGAWQGPDVVALAQASFPQAKIQLVRDLAARDRVVQIEQA</sequence>
<gene>
    <name evidence="5 8" type="primary">prmC</name>
    <name evidence="8" type="ORF">Hgul01_04450</name>
</gene>
<dbReference type="InterPro" id="IPR004556">
    <property type="entry name" value="HemK-like"/>
</dbReference>
<dbReference type="Gene3D" id="1.10.8.10">
    <property type="entry name" value="DNA helicase RuvA subunit, C-terminal domain"/>
    <property type="match status" value="1"/>
</dbReference>
<dbReference type="PANTHER" id="PTHR18895:SF74">
    <property type="entry name" value="MTRF1L RELEASE FACTOR GLUTAMINE METHYLTRANSFERASE"/>
    <property type="match status" value="1"/>
</dbReference>
<feature type="domain" description="Methyltransferase small" evidence="6">
    <location>
        <begin position="117"/>
        <end position="193"/>
    </location>
</feature>
<dbReference type="InterPro" id="IPR040758">
    <property type="entry name" value="PrmC_N"/>
</dbReference>
<dbReference type="InterPro" id="IPR007848">
    <property type="entry name" value="Small_mtfrase_dom"/>
</dbReference>
<feature type="binding site" evidence="5">
    <location>
        <position position="146"/>
    </location>
    <ligand>
        <name>S-adenosyl-L-methionine</name>
        <dbReference type="ChEBI" id="CHEBI:59789"/>
    </ligand>
</feature>
<evidence type="ECO:0000256" key="3">
    <source>
        <dbReference type="ARBA" id="ARBA00022691"/>
    </source>
</evidence>
<keyword evidence="3 5" id="KW-0949">S-adenosyl-L-methionine</keyword>
<dbReference type="EC" id="2.1.1.297" evidence="5"/>
<dbReference type="InterPro" id="IPR002052">
    <property type="entry name" value="DNA_methylase_N6_adenine_CS"/>
</dbReference>
<dbReference type="EMBL" id="BAABRU010000021">
    <property type="protein sequence ID" value="GAA5530630.1"/>
    <property type="molecule type" value="Genomic_DNA"/>
</dbReference>
<organism evidence="8 9">
    <name type="scientific">Herpetosiphon gulosus</name>
    <dbReference type="NCBI Taxonomy" id="1973496"/>
    <lineage>
        <taxon>Bacteria</taxon>
        <taxon>Bacillati</taxon>
        <taxon>Chloroflexota</taxon>
        <taxon>Chloroflexia</taxon>
        <taxon>Herpetosiphonales</taxon>
        <taxon>Herpetosiphonaceae</taxon>
        <taxon>Herpetosiphon</taxon>
    </lineage>
</organism>